<dbReference type="AlphaFoldDB" id="A0A9P4JRX6"/>
<gene>
    <name evidence="2" type="ORF">GQ43DRAFT_9937</name>
</gene>
<proteinExistence type="predicted"/>
<protein>
    <submittedName>
        <fullName evidence="2">Uncharacterized protein</fullName>
    </submittedName>
</protein>
<sequence>MLEFASTRSDSGYIDDTIYWFWKLAVLFTYQHVSACLVPFFSFLLLTAAILPIARHLLLSTRDTFKTVIPSAFGLCKWLEGKFYGPGIRDFGVISRYLMTNIRRLGMDICARTTAGPWDEGNAHSVFLLSCFPIIVHIVGGLKRRLLSSHKTVAR</sequence>
<keyword evidence="1" id="KW-0812">Transmembrane</keyword>
<evidence type="ECO:0000313" key="2">
    <source>
        <dbReference type="EMBL" id="KAF2202107.1"/>
    </source>
</evidence>
<accession>A0A9P4JRX6</accession>
<name>A0A9P4JRX6_9PLEO</name>
<organism evidence="2 3">
    <name type="scientific">Delitschia confertaspora ATCC 74209</name>
    <dbReference type="NCBI Taxonomy" id="1513339"/>
    <lineage>
        <taxon>Eukaryota</taxon>
        <taxon>Fungi</taxon>
        <taxon>Dikarya</taxon>
        <taxon>Ascomycota</taxon>
        <taxon>Pezizomycotina</taxon>
        <taxon>Dothideomycetes</taxon>
        <taxon>Pleosporomycetidae</taxon>
        <taxon>Pleosporales</taxon>
        <taxon>Delitschiaceae</taxon>
        <taxon>Delitschia</taxon>
    </lineage>
</organism>
<evidence type="ECO:0000313" key="3">
    <source>
        <dbReference type="Proteomes" id="UP000799536"/>
    </source>
</evidence>
<dbReference type="Proteomes" id="UP000799536">
    <property type="component" value="Unassembled WGS sequence"/>
</dbReference>
<comment type="caution">
    <text evidence="2">The sequence shown here is derived from an EMBL/GenBank/DDBJ whole genome shotgun (WGS) entry which is preliminary data.</text>
</comment>
<evidence type="ECO:0000256" key="1">
    <source>
        <dbReference type="SAM" id="Phobius"/>
    </source>
</evidence>
<feature type="transmembrane region" description="Helical" evidence="1">
    <location>
        <begin position="33"/>
        <end position="54"/>
    </location>
</feature>
<dbReference type="EMBL" id="ML993949">
    <property type="protein sequence ID" value="KAF2202107.1"/>
    <property type="molecule type" value="Genomic_DNA"/>
</dbReference>
<keyword evidence="1" id="KW-0472">Membrane</keyword>
<reference evidence="2" key="1">
    <citation type="journal article" date="2020" name="Stud. Mycol.">
        <title>101 Dothideomycetes genomes: a test case for predicting lifestyles and emergence of pathogens.</title>
        <authorList>
            <person name="Haridas S."/>
            <person name="Albert R."/>
            <person name="Binder M."/>
            <person name="Bloem J."/>
            <person name="Labutti K."/>
            <person name="Salamov A."/>
            <person name="Andreopoulos B."/>
            <person name="Baker S."/>
            <person name="Barry K."/>
            <person name="Bills G."/>
            <person name="Bluhm B."/>
            <person name="Cannon C."/>
            <person name="Castanera R."/>
            <person name="Culley D."/>
            <person name="Daum C."/>
            <person name="Ezra D."/>
            <person name="Gonzalez J."/>
            <person name="Henrissat B."/>
            <person name="Kuo A."/>
            <person name="Liang C."/>
            <person name="Lipzen A."/>
            <person name="Lutzoni F."/>
            <person name="Magnuson J."/>
            <person name="Mondo S."/>
            <person name="Nolan M."/>
            <person name="Ohm R."/>
            <person name="Pangilinan J."/>
            <person name="Park H.-J."/>
            <person name="Ramirez L."/>
            <person name="Alfaro M."/>
            <person name="Sun H."/>
            <person name="Tritt A."/>
            <person name="Yoshinaga Y."/>
            <person name="Zwiers L.-H."/>
            <person name="Turgeon B."/>
            <person name="Goodwin S."/>
            <person name="Spatafora J."/>
            <person name="Crous P."/>
            <person name="Grigoriev I."/>
        </authorList>
    </citation>
    <scope>NUCLEOTIDE SEQUENCE</scope>
    <source>
        <strain evidence="2">ATCC 74209</strain>
    </source>
</reference>
<keyword evidence="3" id="KW-1185">Reference proteome</keyword>
<keyword evidence="1" id="KW-1133">Transmembrane helix</keyword>